<dbReference type="PROSITE" id="PS50878">
    <property type="entry name" value="RT_POL"/>
    <property type="match status" value="1"/>
</dbReference>
<dbReference type="AlphaFoldDB" id="A0AAF1BAA6"/>
<dbReference type="PANTHER" id="PTHR33116">
    <property type="entry name" value="REVERSE TRANSCRIPTASE ZINC-BINDING DOMAIN-CONTAINING PROTEIN-RELATED-RELATED"/>
    <property type="match status" value="1"/>
</dbReference>
<dbReference type="EMBL" id="CP093350">
    <property type="protein sequence ID" value="WOH12050.1"/>
    <property type="molecule type" value="Genomic_DNA"/>
</dbReference>
<gene>
    <name evidence="2" type="ORF">DCAR_0831548</name>
</gene>
<reference evidence="2" key="2">
    <citation type="submission" date="2022-03" db="EMBL/GenBank/DDBJ databases">
        <title>Draft title - Genomic analysis of global carrot germplasm unveils the trajectory of domestication and the origin of high carotenoid orange carrot.</title>
        <authorList>
            <person name="Iorizzo M."/>
            <person name="Ellison S."/>
            <person name="Senalik D."/>
            <person name="Macko-Podgorni A."/>
            <person name="Grzebelus D."/>
            <person name="Bostan H."/>
            <person name="Rolling W."/>
            <person name="Curaba J."/>
            <person name="Simon P."/>
        </authorList>
    </citation>
    <scope>NUCLEOTIDE SEQUENCE</scope>
    <source>
        <tissue evidence="2">Leaf</tissue>
    </source>
</reference>
<dbReference type="SUPFAM" id="SSF56672">
    <property type="entry name" value="DNA/RNA polymerases"/>
    <property type="match status" value="1"/>
</dbReference>
<dbReference type="PANTHER" id="PTHR33116:SF86">
    <property type="entry name" value="REVERSE TRANSCRIPTASE DOMAIN-CONTAINING PROTEIN"/>
    <property type="match status" value="1"/>
</dbReference>
<dbReference type="Proteomes" id="UP000077755">
    <property type="component" value="Chromosome 8"/>
</dbReference>
<proteinExistence type="predicted"/>
<feature type="domain" description="Reverse transcriptase" evidence="1">
    <location>
        <begin position="1"/>
        <end position="184"/>
    </location>
</feature>
<sequence length="318" mass="35820">MKRKHAGNVGEVALKLDISKAYDRVDWNYLFTTMQQMGFCTKWVHWIKMCVSTVKYSICFNGTNIGPIVRKRGLRQGDPISPYLFLLCVEGLSRAIQSAESQNAIHGCKVSRSAPAITHLLFADDSFLFFRAEHVETAVVKEILNNYELLSGQAVNYHKSGIFFSSNVRRDKQQELSNILGVTNDLSTNNYLGLPSLVGSSKYSVFKFLKDRIWKRIHGWNAKLLSKAGKAVLLKNVATAIPSYCMSCFLLPKKLCQEIERILNDFWWSSSSSSTGGIRWMSWDKLSDSKNKGGLGFRSLHGYNLAIYVGKTCVELCS</sequence>
<reference evidence="2" key="1">
    <citation type="journal article" date="2016" name="Nat. Genet.">
        <title>A high-quality carrot genome assembly provides new insights into carotenoid accumulation and asterid genome evolution.</title>
        <authorList>
            <person name="Iorizzo M."/>
            <person name="Ellison S."/>
            <person name="Senalik D."/>
            <person name="Zeng P."/>
            <person name="Satapoomin P."/>
            <person name="Huang J."/>
            <person name="Bowman M."/>
            <person name="Iovene M."/>
            <person name="Sanseverino W."/>
            <person name="Cavagnaro P."/>
            <person name="Yildiz M."/>
            <person name="Macko-Podgorni A."/>
            <person name="Moranska E."/>
            <person name="Grzebelus E."/>
            <person name="Grzebelus D."/>
            <person name="Ashrafi H."/>
            <person name="Zheng Z."/>
            <person name="Cheng S."/>
            <person name="Spooner D."/>
            <person name="Van Deynze A."/>
            <person name="Simon P."/>
        </authorList>
    </citation>
    <scope>NUCLEOTIDE SEQUENCE</scope>
    <source>
        <tissue evidence="2">Leaf</tissue>
    </source>
</reference>
<protein>
    <recommendedName>
        <fullName evidence="1">Reverse transcriptase domain-containing protein</fullName>
    </recommendedName>
</protein>
<name>A0AAF1BAA6_DAUCS</name>
<keyword evidence="3" id="KW-1185">Reference proteome</keyword>
<accession>A0AAF1BAA6</accession>
<dbReference type="Pfam" id="PF00078">
    <property type="entry name" value="RVT_1"/>
    <property type="match status" value="1"/>
</dbReference>
<dbReference type="InterPro" id="IPR000477">
    <property type="entry name" value="RT_dom"/>
</dbReference>
<evidence type="ECO:0000259" key="1">
    <source>
        <dbReference type="PROSITE" id="PS50878"/>
    </source>
</evidence>
<organism evidence="2 3">
    <name type="scientific">Daucus carota subsp. sativus</name>
    <name type="common">Carrot</name>
    <dbReference type="NCBI Taxonomy" id="79200"/>
    <lineage>
        <taxon>Eukaryota</taxon>
        <taxon>Viridiplantae</taxon>
        <taxon>Streptophyta</taxon>
        <taxon>Embryophyta</taxon>
        <taxon>Tracheophyta</taxon>
        <taxon>Spermatophyta</taxon>
        <taxon>Magnoliopsida</taxon>
        <taxon>eudicotyledons</taxon>
        <taxon>Gunneridae</taxon>
        <taxon>Pentapetalae</taxon>
        <taxon>asterids</taxon>
        <taxon>campanulids</taxon>
        <taxon>Apiales</taxon>
        <taxon>Apiaceae</taxon>
        <taxon>Apioideae</taxon>
        <taxon>Scandiceae</taxon>
        <taxon>Daucinae</taxon>
        <taxon>Daucus</taxon>
        <taxon>Daucus sect. Daucus</taxon>
    </lineage>
</organism>
<evidence type="ECO:0000313" key="3">
    <source>
        <dbReference type="Proteomes" id="UP000077755"/>
    </source>
</evidence>
<dbReference type="InterPro" id="IPR043502">
    <property type="entry name" value="DNA/RNA_pol_sf"/>
</dbReference>
<evidence type="ECO:0000313" key="2">
    <source>
        <dbReference type="EMBL" id="WOH12050.1"/>
    </source>
</evidence>